<evidence type="ECO:0000256" key="1">
    <source>
        <dbReference type="SAM" id="MobiDB-lite"/>
    </source>
</evidence>
<feature type="compositionally biased region" description="Low complexity" evidence="1">
    <location>
        <begin position="56"/>
        <end position="72"/>
    </location>
</feature>
<gene>
    <name evidence="2" type="ORF">ANN_08635</name>
</gene>
<accession>A0ABQ8T358</accession>
<evidence type="ECO:0000313" key="2">
    <source>
        <dbReference type="EMBL" id="KAJ4440494.1"/>
    </source>
</evidence>
<organism evidence="2 3">
    <name type="scientific">Periplaneta americana</name>
    <name type="common">American cockroach</name>
    <name type="synonym">Blatta americana</name>
    <dbReference type="NCBI Taxonomy" id="6978"/>
    <lineage>
        <taxon>Eukaryota</taxon>
        <taxon>Metazoa</taxon>
        <taxon>Ecdysozoa</taxon>
        <taxon>Arthropoda</taxon>
        <taxon>Hexapoda</taxon>
        <taxon>Insecta</taxon>
        <taxon>Pterygota</taxon>
        <taxon>Neoptera</taxon>
        <taxon>Polyneoptera</taxon>
        <taxon>Dictyoptera</taxon>
        <taxon>Blattodea</taxon>
        <taxon>Blattoidea</taxon>
        <taxon>Blattidae</taxon>
        <taxon>Blattinae</taxon>
        <taxon>Periplaneta</taxon>
    </lineage>
</organism>
<protein>
    <submittedName>
        <fullName evidence="2">Uncharacterized protein</fullName>
    </submittedName>
</protein>
<dbReference type="EMBL" id="JAJSOF020000017">
    <property type="protein sequence ID" value="KAJ4440494.1"/>
    <property type="molecule type" value="Genomic_DNA"/>
</dbReference>
<comment type="caution">
    <text evidence="2">The sequence shown here is derived from an EMBL/GenBank/DDBJ whole genome shotgun (WGS) entry which is preliminary data.</text>
</comment>
<sequence>MAKLENNYFTAAFPQRLRLAECEGNRVFVAFKNSCLWTSCHTEPRLILTRRLCGKSQETSSSTESCSATTGEAGCSAIPRQRTAIICQSEDHRPDQKIRIDNIETSTLQS</sequence>
<proteinExistence type="predicted"/>
<reference evidence="2 3" key="1">
    <citation type="journal article" date="2022" name="Allergy">
        <title>Genome assembly and annotation of Periplaneta americana reveal a comprehensive cockroach allergen profile.</title>
        <authorList>
            <person name="Wang L."/>
            <person name="Xiong Q."/>
            <person name="Saelim N."/>
            <person name="Wang L."/>
            <person name="Nong W."/>
            <person name="Wan A.T."/>
            <person name="Shi M."/>
            <person name="Liu X."/>
            <person name="Cao Q."/>
            <person name="Hui J.H.L."/>
            <person name="Sookrung N."/>
            <person name="Leung T.F."/>
            <person name="Tungtrongchitr A."/>
            <person name="Tsui S.K.W."/>
        </authorList>
    </citation>
    <scope>NUCLEOTIDE SEQUENCE [LARGE SCALE GENOMIC DNA]</scope>
    <source>
        <strain evidence="2">PWHHKU_190912</strain>
    </source>
</reference>
<evidence type="ECO:0000313" key="3">
    <source>
        <dbReference type="Proteomes" id="UP001148838"/>
    </source>
</evidence>
<name>A0ABQ8T358_PERAM</name>
<keyword evidence="3" id="KW-1185">Reference proteome</keyword>
<feature type="region of interest" description="Disordered" evidence="1">
    <location>
        <begin position="55"/>
        <end position="75"/>
    </location>
</feature>
<dbReference type="Proteomes" id="UP001148838">
    <property type="component" value="Unassembled WGS sequence"/>
</dbReference>